<dbReference type="RefSeq" id="WP_345369654.1">
    <property type="nucleotide sequence ID" value="NZ_BAABJX010000017.1"/>
</dbReference>
<dbReference type="PANTHER" id="PTHR43308">
    <property type="entry name" value="OUTER MEMBRANE PROTEIN ALPHA-RELATED"/>
    <property type="match status" value="1"/>
</dbReference>
<name>A0ABP9D6P3_9BACT</name>
<keyword evidence="4" id="KW-1185">Reference proteome</keyword>
<comment type="caution">
    <text evidence="3">The sequence shown here is derived from an EMBL/GenBank/DDBJ whole genome shotgun (WGS) entry which is preliminary data.</text>
</comment>
<dbReference type="Proteomes" id="UP001500298">
    <property type="component" value="Unassembled WGS sequence"/>
</dbReference>
<evidence type="ECO:0000313" key="4">
    <source>
        <dbReference type="Proteomes" id="UP001500298"/>
    </source>
</evidence>
<feature type="region of interest" description="Disordered" evidence="1">
    <location>
        <begin position="43"/>
        <end position="72"/>
    </location>
</feature>
<gene>
    <name evidence="3" type="ORF">GCM10023331_09570</name>
</gene>
<organism evidence="3 4">
    <name type="scientific">Algivirga pacifica</name>
    <dbReference type="NCBI Taxonomy" id="1162670"/>
    <lineage>
        <taxon>Bacteria</taxon>
        <taxon>Pseudomonadati</taxon>
        <taxon>Bacteroidota</taxon>
        <taxon>Cytophagia</taxon>
        <taxon>Cytophagales</taxon>
        <taxon>Flammeovirgaceae</taxon>
        <taxon>Algivirga</taxon>
    </lineage>
</organism>
<dbReference type="Pfam" id="PF13529">
    <property type="entry name" value="Peptidase_C39_2"/>
    <property type="match status" value="1"/>
</dbReference>
<evidence type="ECO:0000259" key="2">
    <source>
        <dbReference type="PROSITE" id="PS51272"/>
    </source>
</evidence>
<dbReference type="InterPro" id="IPR039564">
    <property type="entry name" value="Peptidase_C39-like"/>
</dbReference>
<dbReference type="InterPro" id="IPR001119">
    <property type="entry name" value="SLH_dom"/>
</dbReference>
<dbReference type="EMBL" id="BAABJX010000017">
    <property type="protein sequence ID" value="GAA4826935.1"/>
    <property type="molecule type" value="Genomic_DNA"/>
</dbReference>
<evidence type="ECO:0000256" key="1">
    <source>
        <dbReference type="SAM" id="MobiDB-lite"/>
    </source>
</evidence>
<proteinExistence type="predicted"/>
<feature type="domain" description="SLH" evidence="2">
    <location>
        <begin position="336"/>
        <end position="399"/>
    </location>
</feature>
<protein>
    <recommendedName>
        <fullName evidence="2">SLH domain-containing protein</fullName>
    </recommendedName>
</protein>
<feature type="compositionally biased region" description="Polar residues" evidence="1">
    <location>
        <begin position="57"/>
        <end position="72"/>
    </location>
</feature>
<dbReference type="Gene3D" id="3.90.70.10">
    <property type="entry name" value="Cysteine proteinases"/>
    <property type="match status" value="1"/>
</dbReference>
<feature type="domain" description="SLH" evidence="2">
    <location>
        <begin position="461"/>
        <end position="524"/>
    </location>
</feature>
<reference evidence="4" key="1">
    <citation type="journal article" date="2019" name="Int. J. Syst. Evol. Microbiol.">
        <title>The Global Catalogue of Microorganisms (GCM) 10K type strain sequencing project: providing services to taxonomists for standard genome sequencing and annotation.</title>
        <authorList>
            <consortium name="The Broad Institute Genomics Platform"/>
            <consortium name="The Broad Institute Genome Sequencing Center for Infectious Disease"/>
            <person name="Wu L."/>
            <person name="Ma J."/>
        </authorList>
    </citation>
    <scope>NUCLEOTIDE SEQUENCE [LARGE SCALE GENOMIC DNA]</scope>
    <source>
        <strain evidence="4">JCM 18326</strain>
    </source>
</reference>
<dbReference type="PANTHER" id="PTHR43308:SF5">
    <property type="entry name" value="S-LAYER PROTEIN _ PEPTIDOGLYCAN ENDO-BETA-N-ACETYLGLUCOSAMINIDASE"/>
    <property type="match status" value="1"/>
</dbReference>
<dbReference type="InterPro" id="IPR051465">
    <property type="entry name" value="Cell_Envelope_Struct_Comp"/>
</dbReference>
<feature type="domain" description="SLH" evidence="2">
    <location>
        <begin position="400"/>
        <end position="460"/>
    </location>
</feature>
<accession>A0ABP9D6P3</accession>
<dbReference type="Pfam" id="PF00395">
    <property type="entry name" value="SLH"/>
    <property type="match status" value="2"/>
</dbReference>
<evidence type="ECO:0000313" key="3">
    <source>
        <dbReference type="EMBL" id="GAA4826935.1"/>
    </source>
</evidence>
<sequence length="718" mass="78983">MQFWINTRTLSIITILLMTFTSCVKEQEMPLVQVQEKVSLVTKRHDRPTVEQETPPLANTTRPKTSDLSSNARTALGGNNALGVWLWYIEGTGYSSHAQLADQLASMGVNRIYVKVGDGTNQWAEATNTNLVQTYKARGIETWAWGYNYPGNVEAQADIVYQAAKTGYEGYVTDIEIEFDGKSTELHAILGEFREAISQAVTDGHTTNDFKLYCTSWGNPVDHGMRVDIIDQYVDAHMPQTYLEVWGSSYMSNATYWVNYGTQEYRDQGCVKPIHHIVSNEYDNITAAQMNEFIAASGAETSIWRIPGGESPLSIWNTLEQLNWQQDMGYESGAGSGAGTPTDYDEHWASVEISYMIDNGYMSGYGDGSFKPDNTLTRAEFASMIVATLNPAQKPEYASRSFNDISGHWAEAKILQAARAGYLSGYADGTFRPNDQITREQLFVSLAGNENIVAGCEALLDEYTDKGSISSWAKGGVADATNNKLVANYPTKTSLYPMEAAYRGEAVTALYQLMVLEGNAPAYTNAYTVESTITCAGGGGSSAGYIEGVPYFYQLNNSVNPSGSCQNTGMAMVLRYYGANVTPDEISNYYGTSQAQTVSGFETVFNSEAAYFGLNVRDQGTTTGTIQQLQQLVAEGKPVVAHGYTTGYGHLIVFLGFDGEYYTVHDPYGKWNQVPYSSGYTNTSTAGKLTRYHKDAIRDAFAPDGYVWLHEIVFTQGN</sequence>
<dbReference type="PROSITE" id="PS51272">
    <property type="entry name" value="SLH"/>
    <property type="match status" value="3"/>
</dbReference>